<gene>
    <name evidence="2" type="ORF">NBC122_02530</name>
</gene>
<dbReference type="InterPro" id="IPR029057">
    <property type="entry name" value="PRTase-like"/>
</dbReference>
<dbReference type="Gene3D" id="3.40.50.2020">
    <property type="match status" value="1"/>
</dbReference>
<dbReference type="InterPro" id="IPR000836">
    <property type="entry name" value="PRTase_dom"/>
</dbReference>
<keyword evidence="3" id="KW-1185">Reference proteome</keyword>
<evidence type="ECO:0000313" key="2">
    <source>
        <dbReference type="EMBL" id="QBO59334.1"/>
    </source>
</evidence>
<dbReference type="AlphaFoldDB" id="A0A4V1ALD0"/>
<evidence type="ECO:0000313" key="3">
    <source>
        <dbReference type="Proteomes" id="UP000294419"/>
    </source>
</evidence>
<dbReference type="EMBL" id="CP037954">
    <property type="protein sequence ID" value="QBO59334.1"/>
    <property type="molecule type" value="Genomic_DNA"/>
</dbReference>
<dbReference type="GO" id="GO:0016740">
    <property type="term" value="F:transferase activity"/>
    <property type="evidence" value="ECO:0007669"/>
    <property type="project" value="UniProtKB-KW"/>
</dbReference>
<dbReference type="OrthoDB" id="9810066at2"/>
<reference evidence="2 3" key="1">
    <citation type="submission" date="2019-03" db="EMBL/GenBank/DDBJ databases">
        <authorList>
            <person name="Kim H."/>
            <person name="Yu S.-M."/>
        </authorList>
    </citation>
    <scope>NUCLEOTIDE SEQUENCE [LARGE SCALE GENOMIC DNA]</scope>
    <source>
        <strain evidence="2 3">NBC122</strain>
    </source>
</reference>
<dbReference type="RefSeq" id="WP_133440686.1">
    <property type="nucleotide sequence ID" value="NZ_CP037954.1"/>
</dbReference>
<dbReference type="KEGG" id="csal:NBC122_02530"/>
<dbReference type="Gene3D" id="3.30.1310.20">
    <property type="entry name" value="PRTase-like"/>
    <property type="match status" value="1"/>
</dbReference>
<protein>
    <submittedName>
        <fullName evidence="2">Phosphoribosyl transferase</fullName>
    </submittedName>
</protein>
<proteinExistence type="predicted"/>
<evidence type="ECO:0000259" key="1">
    <source>
        <dbReference type="Pfam" id="PF00156"/>
    </source>
</evidence>
<accession>A0A4V1ALD0</accession>
<dbReference type="Pfam" id="PF00156">
    <property type="entry name" value="Pribosyltran"/>
    <property type="match status" value="1"/>
</dbReference>
<sequence>MIFNNRYDAAMRLVPLLKKYADTKGVVLAIPRGAVPMGFYIAKELHLPLDLLLTKKIGHPQNPELAVGSVSMEGRVVDPRFNMDEDFIERETVRIRATLKDRYKKFMGNRSSIDLKDKTVIIVDDGIATGNTMLLSVDLVKHHAPEKVVVATPVAAPEALRKLRKKADEVICLYAPEDFRAVGEFYDDFSQVTDDEVIDFLNRLSTEQKSV</sequence>
<name>A0A4V1ALD0_9FLAO</name>
<dbReference type="CDD" id="cd06223">
    <property type="entry name" value="PRTases_typeI"/>
    <property type="match status" value="1"/>
</dbReference>
<keyword evidence="2" id="KW-0808">Transferase</keyword>
<dbReference type="SUPFAM" id="SSF53271">
    <property type="entry name" value="PRTase-like"/>
    <property type="match status" value="1"/>
</dbReference>
<dbReference type="Proteomes" id="UP000294419">
    <property type="component" value="Chromosome"/>
</dbReference>
<organism evidence="2 3">
    <name type="scientific">Chryseobacterium salivictor</name>
    <dbReference type="NCBI Taxonomy" id="2547600"/>
    <lineage>
        <taxon>Bacteria</taxon>
        <taxon>Pseudomonadati</taxon>
        <taxon>Bacteroidota</taxon>
        <taxon>Flavobacteriia</taxon>
        <taxon>Flavobacteriales</taxon>
        <taxon>Weeksellaceae</taxon>
        <taxon>Chryseobacterium group</taxon>
        <taxon>Chryseobacterium</taxon>
    </lineage>
</organism>
<feature type="domain" description="Phosphoribosyltransferase" evidence="1">
    <location>
        <begin position="20"/>
        <end position="187"/>
    </location>
</feature>